<accession>X0Y4Y6</accession>
<evidence type="ECO:0000313" key="1">
    <source>
        <dbReference type="EMBL" id="GAG42382.1"/>
    </source>
</evidence>
<protein>
    <submittedName>
        <fullName evidence="1">Uncharacterized protein</fullName>
    </submittedName>
</protein>
<proteinExistence type="predicted"/>
<gene>
    <name evidence="1" type="ORF">S01H1_84446</name>
</gene>
<dbReference type="EMBL" id="BARS01057653">
    <property type="protein sequence ID" value="GAG42382.1"/>
    <property type="molecule type" value="Genomic_DNA"/>
</dbReference>
<organism evidence="1">
    <name type="scientific">marine sediment metagenome</name>
    <dbReference type="NCBI Taxonomy" id="412755"/>
    <lineage>
        <taxon>unclassified sequences</taxon>
        <taxon>metagenomes</taxon>
        <taxon>ecological metagenomes</taxon>
    </lineage>
</organism>
<reference evidence="1" key="1">
    <citation type="journal article" date="2014" name="Front. Microbiol.">
        <title>High frequency of phylogenetically diverse reductive dehalogenase-homologous genes in deep subseafloor sedimentary metagenomes.</title>
        <authorList>
            <person name="Kawai M."/>
            <person name="Futagami T."/>
            <person name="Toyoda A."/>
            <person name="Takaki Y."/>
            <person name="Nishi S."/>
            <person name="Hori S."/>
            <person name="Arai W."/>
            <person name="Tsubouchi T."/>
            <person name="Morono Y."/>
            <person name="Uchiyama I."/>
            <person name="Ito T."/>
            <person name="Fujiyama A."/>
            <person name="Inagaki F."/>
            <person name="Takami H."/>
        </authorList>
    </citation>
    <scope>NUCLEOTIDE SEQUENCE</scope>
    <source>
        <strain evidence="1">Expedition CK06-06</strain>
    </source>
</reference>
<feature type="non-terminal residue" evidence="1">
    <location>
        <position position="77"/>
    </location>
</feature>
<comment type="caution">
    <text evidence="1">The sequence shown here is derived from an EMBL/GenBank/DDBJ whole genome shotgun (WGS) entry which is preliminary data.</text>
</comment>
<dbReference type="AlphaFoldDB" id="X0Y4Y6"/>
<name>X0Y4Y6_9ZZZZ</name>
<sequence>MAVLNRIGKVRKRSHALVTFDQDRIFHALRRAADSVRGFAQDYLPGVNDRIFAAGGTDDGIAELLSDLVVVCLNADA</sequence>